<evidence type="ECO:0000256" key="3">
    <source>
        <dbReference type="ARBA" id="ARBA00012511"/>
    </source>
</evidence>
<comment type="similarity">
    <text evidence="2">Belongs to the tRNA(His) guanylyltransferase family.</text>
</comment>
<evidence type="ECO:0000256" key="2">
    <source>
        <dbReference type="ARBA" id="ARBA00010113"/>
    </source>
</evidence>
<dbReference type="PANTHER" id="PTHR12729">
    <property type="entry name" value="TRNA(HIS) GUANYLYLTRANSFERASE-RELATED"/>
    <property type="match status" value="1"/>
</dbReference>
<keyword evidence="16" id="KW-1185">Reference proteome</keyword>
<dbReference type="GO" id="GO:0005525">
    <property type="term" value="F:GTP binding"/>
    <property type="evidence" value="ECO:0007669"/>
    <property type="project" value="UniProtKB-KW"/>
</dbReference>
<evidence type="ECO:0000256" key="8">
    <source>
        <dbReference type="ARBA" id="ARBA00022723"/>
    </source>
</evidence>
<reference evidence="15" key="1">
    <citation type="submission" date="2021-06" db="EMBL/GenBank/DDBJ databases">
        <authorList>
            <person name="Hodson N. C."/>
            <person name="Mongue J. A."/>
            <person name="Jaron S. K."/>
        </authorList>
    </citation>
    <scope>NUCLEOTIDE SEQUENCE</scope>
</reference>
<evidence type="ECO:0000256" key="11">
    <source>
        <dbReference type="ARBA" id="ARBA00023134"/>
    </source>
</evidence>
<dbReference type="GO" id="GO:0000287">
    <property type="term" value="F:magnesium ion binding"/>
    <property type="evidence" value="ECO:0007669"/>
    <property type="project" value="InterPro"/>
</dbReference>
<evidence type="ECO:0000313" key="16">
    <source>
        <dbReference type="Proteomes" id="UP000708208"/>
    </source>
</evidence>
<accession>A0A8J2KVL0</accession>
<evidence type="ECO:0000256" key="7">
    <source>
        <dbReference type="ARBA" id="ARBA00022695"/>
    </source>
</evidence>
<feature type="non-terminal residue" evidence="15">
    <location>
        <position position="1"/>
    </location>
</feature>
<keyword evidence="6" id="KW-0819">tRNA processing</keyword>
<organism evidence="15 16">
    <name type="scientific">Allacma fusca</name>
    <dbReference type="NCBI Taxonomy" id="39272"/>
    <lineage>
        <taxon>Eukaryota</taxon>
        <taxon>Metazoa</taxon>
        <taxon>Ecdysozoa</taxon>
        <taxon>Arthropoda</taxon>
        <taxon>Hexapoda</taxon>
        <taxon>Collembola</taxon>
        <taxon>Symphypleona</taxon>
        <taxon>Sminthuridae</taxon>
        <taxon>Allacma</taxon>
    </lineage>
</organism>
<feature type="domain" description="tRNAHis guanylyltransferase catalytic" evidence="13">
    <location>
        <begin position="6"/>
        <end position="55"/>
    </location>
</feature>
<keyword evidence="11" id="KW-0342">GTP-binding</keyword>
<keyword evidence="8" id="KW-0479">Metal-binding</keyword>
<evidence type="ECO:0000256" key="10">
    <source>
        <dbReference type="ARBA" id="ARBA00022842"/>
    </source>
</evidence>
<dbReference type="Proteomes" id="UP000708208">
    <property type="component" value="Unassembled WGS sequence"/>
</dbReference>
<gene>
    <name evidence="15" type="ORF">AFUS01_LOCUS34437</name>
</gene>
<keyword evidence="7" id="KW-0548">Nucleotidyltransferase</keyword>
<evidence type="ECO:0000256" key="4">
    <source>
        <dbReference type="ARBA" id="ARBA00022310"/>
    </source>
</evidence>
<proteinExistence type="inferred from homology"/>
<evidence type="ECO:0000313" key="15">
    <source>
        <dbReference type="EMBL" id="CAG7824274.1"/>
    </source>
</evidence>
<dbReference type="Pfam" id="PF04446">
    <property type="entry name" value="Thg1"/>
    <property type="match status" value="1"/>
</dbReference>
<comment type="catalytic activity">
    <reaction evidence="12">
        <text>a 5'-end ribonucleotide-tRNA(His) + GTP + ATP + H2O = a 5'-end phospho-guanosine-ribonucleotide-tRNA(His) + AMP + 2 diphosphate + H(+)</text>
        <dbReference type="Rhea" id="RHEA:54564"/>
        <dbReference type="Rhea" id="RHEA-COMP:14193"/>
        <dbReference type="Rhea" id="RHEA-COMP:14917"/>
        <dbReference type="ChEBI" id="CHEBI:15377"/>
        <dbReference type="ChEBI" id="CHEBI:15378"/>
        <dbReference type="ChEBI" id="CHEBI:30616"/>
        <dbReference type="ChEBI" id="CHEBI:33019"/>
        <dbReference type="ChEBI" id="CHEBI:37565"/>
        <dbReference type="ChEBI" id="CHEBI:138282"/>
        <dbReference type="ChEBI" id="CHEBI:141847"/>
        <dbReference type="ChEBI" id="CHEBI:456215"/>
        <dbReference type="EC" id="2.7.7.79"/>
    </reaction>
</comment>
<feature type="non-terminal residue" evidence="15">
    <location>
        <position position="203"/>
    </location>
</feature>
<dbReference type="EC" id="2.7.7.79" evidence="3"/>
<evidence type="ECO:0000256" key="6">
    <source>
        <dbReference type="ARBA" id="ARBA00022694"/>
    </source>
</evidence>
<dbReference type="EMBL" id="CAJVCH010532184">
    <property type="protein sequence ID" value="CAG7824274.1"/>
    <property type="molecule type" value="Genomic_DNA"/>
</dbReference>
<dbReference type="Pfam" id="PF14413">
    <property type="entry name" value="Thg1C"/>
    <property type="match status" value="1"/>
</dbReference>
<keyword evidence="9" id="KW-0547">Nucleotide-binding</keyword>
<dbReference type="InterPro" id="IPR024956">
    <property type="entry name" value="tRNAHis_GuaTrfase_cat"/>
</dbReference>
<evidence type="ECO:0000259" key="13">
    <source>
        <dbReference type="Pfam" id="PF04446"/>
    </source>
</evidence>
<name>A0A8J2KVL0_9HEXA</name>
<dbReference type="GO" id="GO:0006400">
    <property type="term" value="P:tRNA modification"/>
    <property type="evidence" value="ECO:0007669"/>
    <property type="project" value="InterPro"/>
</dbReference>
<dbReference type="AlphaFoldDB" id="A0A8J2KVL0"/>
<evidence type="ECO:0000256" key="9">
    <source>
        <dbReference type="ARBA" id="ARBA00022741"/>
    </source>
</evidence>
<feature type="domain" description="Thg1 C-terminal" evidence="14">
    <location>
        <begin position="58"/>
        <end position="180"/>
    </location>
</feature>
<dbReference type="InterPro" id="IPR007537">
    <property type="entry name" value="tRNAHis_GuaTrfase_Thg1"/>
</dbReference>
<comment type="cofactor">
    <cofactor evidence="1">
        <name>Mg(2+)</name>
        <dbReference type="ChEBI" id="CHEBI:18420"/>
    </cofactor>
</comment>
<protein>
    <recommendedName>
        <fullName evidence="4">Probable tRNA(His) guanylyltransferase</fullName>
        <ecNumber evidence="3">2.7.7.79</ecNumber>
    </recommendedName>
</protein>
<sequence>NLNCHFQVFERRSAKIVTTVVSQFSSAFAYYWREFFPETELRYPPSFDCRMVLYPTDQNLRDYLCWRQADCHINNLYNTTFWTLVLKGGLSNNDAQKELSGTLSGDKNEILFSRFGINYNSEPELYRKGTVLVLPATSARFLSPKERNKKNIKAERIQLEGQSLKDRLESGVLELNCDIIGEAFWQEYPYLLNPNALKNLKNE</sequence>
<dbReference type="PANTHER" id="PTHR12729:SF6">
    <property type="entry name" value="TRNA(HIS) GUANYLYLTRANSFERASE-RELATED"/>
    <property type="match status" value="1"/>
</dbReference>
<comment type="caution">
    <text evidence="15">The sequence shown here is derived from an EMBL/GenBank/DDBJ whole genome shotgun (WGS) entry which is preliminary data.</text>
</comment>
<evidence type="ECO:0000256" key="1">
    <source>
        <dbReference type="ARBA" id="ARBA00001946"/>
    </source>
</evidence>
<dbReference type="InterPro" id="IPR025845">
    <property type="entry name" value="Thg1_C_dom"/>
</dbReference>
<keyword evidence="5" id="KW-0808">Transferase</keyword>
<evidence type="ECO:0000259" key="14">
    <source>
        <dbReference type="Pfam" id="PF14413"/>
    </source>
</evidence>
<evidence type="ECO:0000256" key="12">
    <source>
        <dbReference type="ARBA" id="ARBA00047281"/>
    </source>
</evidence>
<evidence type="ECO:0000256" key="5">
    <source>
        <dbReference type="ARBA" id="ARBA00022679"/>
    </source>
</evidence>
<dbReference type="OrthoDB" id="62560at2759"/>
<dbReference type="GO" id="GO:0008193">
    <property type="term" value="F:tRNA guanylyltransferase activity"/>
    <property type="evidence" value="ECO:0007669"/>
    <property type="project" value="UniProtKB-EC"/>
</dbReference>
<keyword evidence="10" id="KW-0460">Magnesium</keyword>